<reference evidence="2" key="1">
    <citation type="submission" date="2016-02" db="EMBL/GenBank/DDBJ databases">
        <title>WGS assembly of Manihot esculenta.</title>
        <authorList>
            <person name="Bredeson J.V."/>
            <person name="Prochnik S.E."/>
            <person name="Lyons J.B."/>
            <person name="Schmutz J."/>
            <person name="Grimwood J."/>
            <person name="Vrebalov J."/>
            <person name="Bart R.S."/>
            <person name="Amuge T."/>
            <person name="Ferguson M.E."/>
            <person name="Green R."/>
            <person name="Putnam N."/>
            <person name="Stites J."/>
            <person name="Rounsley S."/>
            <person name="Rokhsar D.S."/>
        </authorList>
    </citation>
    <scope>NUCLEOTIDE SEQUENCE [LARGE SCALE GENOMIC DNA]</scope>
    <source>
        <tissue evidence="2">Leaf</tissue>
    </source>
</reference>
<accession>A0A2C9WF18</accession>
<proteinExistence type="predicted"/>
<feature type="transmembrane region" description="Helical" evidence="1">
    <location>
        <begin position="35"/>
        <end position="62"/>
    </location>
</feature>
<dbReference type="AlphaFoldDB" id="A0A2C9WF18"/>
<keyword evidence="1" id="KW-0812">Transmembrane</keyword>
<feature type="transmembrane region" description="Helical" evidence="1">
    <location>
        <begin position="6"/>
        <end position="23"/>
    </location>
</feature>
<name>A0A2C9WF18_MANES</name>
<gene>
    <name evidence="2" type="ORF">MANES_02G181400</name>
</gene>
<sequence>MSLGTYYGHLMIISVYFLLLIRVPRLFHLSLCAVVFYFFFAFPAGKVNLVVALLVILGLFALG</sequence>
<dbReference type="EMBL" id="CM004388">
    <property type="protein sequence ID" value="OAY58486.1"/>
    <property type="molecule type" value="Genomic_DNA"/>
</dbReference>
<organism evidence="2">
    <name type="scientific">Manihot esculenta</name>
    <name type="common">Cassava</name>
    <name type="synonym">Jatropha manihot</name>
    <dbReference type="NCBI Taxonomy" id="3983"/>
    <lineage>
        <taxon>Eukaryota</taxon>
        <taxon>Viridiplantae</taxon>
        <taxon>Streptophyta</taxon>
        <taxon>Embryophyta</taxon>
        <taxon>Tracheophyta</taxon>
        <taxon>Spermatophyta</taxon>
        <taxon>Magnoliopsida</taxon>
        <taxon>eudicotyledons</taxon>
        <taxon>Gunneridae</taxon>
        <taxon>Pentapetalae</taxon>
        <taxon>rosids</taxon>
        <taxon>fabids</taxon>
        <taxon>Malpighiales</taxon>
        <taxon>Euphorbiaceae</taxon>
        <taxon>Crotonoideae</taxon>
        <taxon>Manihoteae</taxon>
        <taxon>Manihot</taxon>
    </lineage>
</organism>
<evidence type="ECO:0000313" key="2">
    <source>
        <dbReference type="EMBL" id="OAY58486.1"/>
    </source>
</evidence>
<evidence type="ECO:0000256" key="1">
    <source>
        <dbReference type="SAM" id="Phobius"/>
    </source>
</evidence>
<protein>
    <submittedName>
        <fullName evidence="2">Uncharacterized protein</fullName>
    </submittedName>
</protein>
<keyword evidence="1" id="KW-0472">Membrane</keyword>
<keyword evidence="1" id="KW-1133">Transmembrane helix</keyword>